<dbReference type="InterPro" id="IPR036465">
    <property type="entry name" value="vWFA_dom_sf"/>
</dbReference>
<dbReference type="InterPro" id="IPR002227">
    <property type="entry name" value="Tyrosinase_Cu-bd"/>
</dbReference>
<dbReference type="GO" id="GO:0046872">
    <property type="term" value="F:metal ion binding"/>
    <property type="evidence" value="ECO:0007669"/>
    <property type="project" value="UniProtKB-KW"/>
</dbReference>
<dbReference type="SMART" id="SM00327">
    <property type="entry name" value="VWA"/>
    <property type="match status" value="1"/>
</dbReference>
<organism evidence="3 4">
    <name type="scientific">Hymenobacter chitinivorans DSM 11115</name>
    <dbReference type="NCBI Taxonomy" id="1121954"/>
    <lineage>
        <taxon>Bacteria</taxon>
        <taxon>Pseudomonadati</taxon>
        <taxon>Bacteroidota</taxon>
        <taxon>Cytophagia</taxon>
        <taxon>Cytophagales</taxon>
        <taxon>Hymenobacteraceae</taxon>
        <taxon>Hymenobacter</taxon>
    </lineage>
</organism>
<keyword evidence="1" id="KW-0479">Metal-binding</keyword>
<dbReference type="Pfam" id="PF13519">
    <property type="entry name" value="VWA_2"/>
    <property type="match status" value="1"/>
</dbReference>
<protein>
    <submittedName>
        <fullName evidence="3">von Willebrand factor type A domain-containing protein</fullName>
    </submittedName>
</protein>
<comment type="caution">
    <text evidence="3">The sequence shown here is derived from an EMBL/GenBank/DDBJ whole genome shotgun (WGS) entry which is preliminary data.</text>
</comment>
<dbReference type="PROSITE" id="PS50234">
    <property type="entry name" value="VWFA"/>
    <property type="match status" value="1"/>
</dbReference>
<dbReference type="RefSeq" id="WP_100338124.1">
    <property type="nucleotide sequence ID" value="NZ_PGFA01000003.1"/>
</dbReference>
<dbReference type="Proteomes" id="UP000228535">
    <property type="component" value="Unassembled WGS sequence"/>
</dbReference>
<evidence type="ECO:0000313" key="3">
    <source>
        <dbReference type="EMBL" id="PJJ53231.1"/>
    </source>
</evidence>
<dbReference type="SUPFAM" id="SSF48056">
    <property type="entry name" value="Di-copper centre-containing domain"/>
    <property type="match status" value="1"/>
</dbReference>
<proteinExistence type="predicted"/>
<dbReference type="PANTHER" id="PTHR11474">
    <property type="entry name" value="TYROSINASE FAMILY MEMBER"/>
    <property type="match status" value="1"/>
</dbReference>
<name>A0A2M9B5K9_9BACT</name>
<gene>
    <name evidence="3" type="ORF">CLV45_3891</name>
</gene>
<feature type="domain" description="VWFA" evidence="2">
    <location>
        <begin position="439"/>
        <end position="635"/>
    </location>
</feature>
<dbReference type="GO" id="GO:0016491">
    <property type="term" value="F:oxidoreductase activity"/>
    <property type="evidence" value="ECO:0007669"/>
    <property type="project" value="InterPro"/>
</dbReference>
<dbReference type="InterPro" id="IPR008922">
    <property type="entry name" value="Di-copper_centre_dom_sf"/>
</dbReference>
<dbReference type="InterPro" id="IPR002035">
    <property type="entry name" value="VWF_A"/>
</dbReference>
<dbReference type="SUPFAM" id="SSF53300">
    <property type="entry name" value="vWA-like"/>
    <property type="match status" value="1"/>
</dbReference>
<accession>A0A2M9B5K9</accession>
<dbReference type="PRINTS" id="PR00092">
    <property type="entry name" value="TYROSINASE"/>
</dbReference>
<reference evidence="3 4" key="1">
    <citation type="submission" date="2017-11" db="EMBL/GenBank/DDBJ databases">
        <title>Genomic Encyclopedia of Archaeal and Bacterial Type Strains, Phase II (KMG-II): From Individual Species to Whole Genera.</title>
        <authorList>
            <person name="Goeker M."/>
        </authorList>
    </citation>
    <scope>NUCLEOTIDE SEQUENCE [LARGE SCALE GENOMIC DNA]</scope>
    <source>
        <strain evidence="3 4">DSM 11115</strain>
    </source>
</reference>
<dbReference type="CDD" id="cd00198">
    <property type="entry name" value="vWFA"/>
    <property type="match status" value="1"/>
</dbReference>
<sequence length="943" mass="102326">MALGDGIRRNIAHVEPAERVLLRDALIELNQRHYPGTRTDVIPGGVSWWFKMDEIHQATHVHRGPEFVPWHREIVNYMEAQLRIINPQLSLHYWDWTQDPRNIPNANLGGGTTGPLNLFTVDFMGYGGSAHSPVGEPWLGAGYYAPGAAIHRDGAGGTPADPPLVINRSVNGAPVTVATNTAITDAGTYISMRNLLESSHDAMHGFVNMGSQHTSFRDPFVFLLHSNVDRLFAKWQTTPGHPDRLDPVTVYGAETNLDVVVAGHVQNLAHNIEPWSSGHGEFNDIRPWAEPERQGIPRQYAHPSIVFPPCYDTNGTATPLVEVRNLGTPPVLNFNQVPTGETAVRAATFRVYGCGDVTIRVKAGAGPNAPFSVLHPASGSVVSHHGVNLYTDVRIWLAYTAGAAGVPVADGSVTFECPQNSKEFAFVLKATAVNRPRVAVVLALDQSASMSQPAGTSGVSRNDVLKDAARMFMEVIRQNNGVGLIRFDHNAYAVADPAFPGLPVTLITTDDINPGRVAAIAAANAHTVNPAGNTSVGDGVDMARQVLNALPAGTYDQKAIVVLTDGLENNPLWINDVVGSIDGRTFAIGLGNESQVNTTALRALAHNTNGYLLLTGLLSASIDDYFRLRKYFQQILSGVTNTDIILDPSGFIAPDTSIRLPFRLTEADIDCTVLLMLDENVVDLQLETPNGTRIKPGDAAGLGISYVVGTQNKLFRFTLPVAVAAGEQAGTWHVVLEVNRDEYKRALSRMRRRQDQQFQTFATHGARYSVVIDTYSNLRMAAGVSQNSYEPGAALTVRASLREYELPVEQRAQVQVELTRPGGVLTTLPLTETEPGTFEVVSPAAVPGIYRARIMARGVTLRGVPFTREHTADAAVWPGGNQPYQPPRQAGGKDDWCHLLTCLLSDKNLSREFEERLLREGISLKGIRQCVQGFCGPKSRPAG</sequence>
<evidence type="ECO:0000256" key="1">
    <source>
        <dbReference type="ARBA" id="ARBA00022723"/>
    </source>
</evidence>
<dbReference type="Gene3D" id="1.10.1280.10">
    <property type="entry name" value="Di-copper center containing domain from catechol oxidase"/>
    <property type="match status" value="1"/>
</dbReference>
<keyword evidence="4" id="KW-1185">Reference proteome</keyword>
<dbReference type="OrthoDB" id="127762at2"/>
<dbReference type="Pfam" id="PF00264">
    <property type="entry name" value="Tyrosinase"/>
    <property type="match status" value="1"/>
</dbReference>
<dbReference type="PROSITE" id="PS00497">
    <property type="entry name" value="TYROSINASE_1"/>
    <property type="match status" value="1"/>
</dbReference>
<dbReference type="AlphaFoldDB" id="A0A2M9B5K9"/>
<evidence type="ECO:0000313" key="4">
    <source>
        <dbReference type="Proteomes" id="UP000228535"/>
    </source>
</evidence>
<evidence type="ECO:0000259" key="2">
    <source>
        <dbReference type="PROSITE" id="PS50234"/>
    </source>
</evidence>
<dbReference type="EMBL" id="PGFA01000003">
    <property type="protein sequence ID" value="PJJ53231.1"/>
    <property type="molecule type" value="Genomic_DNA"/>
</dbReference>
<dbReference type="Gene3D" id="3.40.50.410">
    <property type="entry name" value="von Willebrand factor, type A domain"/>
    <property type="match status" value="1"/>
</dbReference>
<dbReference type="InterPro" id="IPR050316">
    <property type="entry name" value="Tyrosinase/Hemocyanin"/>
</dbReference>